<evidence type="ECO:0000313" key="1">
    <source>
        <dbReference type="EMBL" id="KAH7561292.1"/>
    </source>
</evidence>
<dbReference type="EMBL" id="JAFEMO010000010">
    <property type="protein sequence ID" value="KAH7561292.1"/>
    <property type="molecule type" value="Genomic_DNA"/>
</dbReference>
<gene>
    <name evidence="1" type="ORF">JRO89_XS10G0207300</name>
</gene>
<sequence>MQMATNSPPAKNAMNSPFSNKKLAFITKIQSNSFPRIPSHHHHHHHHHDNAYFAAATQSPELMNLDSTPITYTSLKDLMAPLSRNSTRSPYSRSNLAFRSVHEIPISTNLVRKAAWAYSQPMPQRVSSTSLEKHFFSRVWDELKPPVDACVKFITNQVILKITRAFGRVVGAVRHA</sequence>
<dbReference type="PANTHER" id="PTHR34569:SF2">
    <property type="entry name" value="EXPRESSED PROTEIN"/>
    <property type="match status" value="1"/>
</dbReference>
<evidence type="ECO:0000313" key="2">
    <source>
        <dbReference type="Proteomes" id="UP000827721"/>
    </source>
</evidence>
<dbReference type="Proteomes" id="UP000827721">
    <property type="component" value="Unassembled WGS sequence"/>
</dbReference>
<keyword evidence="2" id="KW-1185">Reference proteome</keyword>
<dbReference type="PANTHER" id="PTHR34569">
    <property type="entry name" value="EXPRESSED PROTEIN"/>
    <property type="match status" value="1"/>
</dbReference>
<reference evidence="1 2" key="1">
    <citation type="submission" date="2021-02" db="EMBL/GenBank/DDBJ databases">
        <title>Plant Genome Project.</title>
        <authorList>
            <person name="Zhang R.-G."/>
        </authorList>
    </citation>
    <scope>NUCLEOTIDE SEQUENCE [LARGE SCALE GENOMIC DNA]</scope>
    <source>
        <tissue evidence="1">Leaves</tissue>
    </source>
</reference>
<accession>A0ABQ8HJS9</accession>
<proteinExistence type="predicted"/>
<protein>
    <submittedName>
        <fullName evidence="1">Uncharacterized protein</fullName>
    </submittedName>
</protein>
<organism evidence="1 2">
    <name type="scientific">Xanthoceras sorbifolium</name>
    <dbReference type="NCBI Taxonomy" id="99658"/>
    <lineage>
        <taxon>Eukaryota</taxon>
        <taxon>Viridiplantae</taxon>
        <taxon>Streptophyta</taxon>
        <taxon>Embryophyta</taxon>
        <taxon>Tracheophyta</taxon>
        <taxon>Spermatophyta</taxon>
        <taxon>Magnoliopsida</taxon>
        <taxon>eudicotyledons</taxon>
        <taxon>Gunneridae</taxon>
        <taxon>Pentapetalae</taxon>
        <taxon>rosids</taxon>
        <taxon>malvids</taxon>
        <taxon>Sapindales</taxon>
        <taxon>Sapindaceae</taxon>
        <taxon>Xanthoceroideae</taxon>
        <taxon>Xanthoceras</taxon>
    </lineage>
</organism>
<dbReference type="Gene3D" id="3.40.630.10">
    <property type="entry name" value="Zn peptidases"/>
    <property type="match status" value="1"/>
</dbReference>
<name>A0ABQ8HJS9_9ROSI</name>
<comment type="caution">
    <text evidence="1">The sequence shown here is derived from an EMBL/GenBank/DDBJ whole genome shotgun (WGS) entry which is preliminary data.</text>
</comment>